<dbReference type="OrthoDB" id="6361765at2759"/>
<protein>
    <recommendedName>
        <fullName evidence="3">BTB domain-containing protein</fullName>
    </recommendedName>
</protein>
<dbReference type="InterPro" id="IPR000210">
    <property type="entry name" value="BTB/POZ_dom"/>
</dbReference>
<dbReference type="SMART" id="SM00225">
    <property type="entry name" value="BTB"/>
    <property type="match status" value="1"/>
</dbReference>
<name>A0A7R9GEW4_9CRUS</name>
<dbReference type="CDD" id="cd18315">
    <property type="entry name" value="BTB_POZ_BAB-like"/>
    <property type="match status" value="1"/>
</dbReference>
<dbReference type="PROSITE" id="PS50097">
    <property type="entry name" value="BTB"/>
    <property type="match status" value="1"/>
</dbReference>
<proteinExistence type="predicted"/>
<dbReference type="InterPro" id="IPR011333">
    <property type="entry name" value="SKP1/BTB/POZ_sf"/>
</dbReference>
<feature type="region of interest" description="Disordered" evidence="2">
    <location>
        <begin position="135"/>
        <end position="175"/>
    </location>
</feature>
<dbReference type="PANTHER" id="PTHR23110">
    <property type="entry name" value="BTB DOMAIN TRANSCRIPTION FACTOR"/>
    <property type="match status" value="1"/>
</dbReference>
<dbReference type="EMBL" id="OA883932">
    <property type="protein sequence ID" value="CAD7280018.1"/>
    <property type="molecule type" value="Genomic_DNA"/>
</dbReference>
<evidence type="ECO:0000256" key="2">
    <source>
        <dbReference type="SAM" id="MobiDB-lite"/>
    </source>
</evidence>
<feature type="compositionally biased region" description="Polar residues" evidence="2">
    <location>
        <begin position="141"/>
        <end position="160"/>
    </location>
</feature>
<keyword evidence="1" id="KW-0539">Nucleus</keyword>
<gene>
    <name evidence="4" type="ORF">NMOB1V02_LOCUS7682</name>
</gene>
<reference evidence="4" key="1">
    <citation type="submission" date="2020-11" db="EMBL/GenBank/DDBJ databases">
        <authorList>
            <person name="Tran Van P."/>
        </authorList>
    </citation>
    <scope>NUCLEOTIDE SEQUENCE</scope>
</reference>
<sequence>MVEKRARSIGGAMADVEEEYNIKWNNHSHEALYVVNQLRSYEAFADVLLFCEGTCFKANRMILAACSGYFQQIFIEMQSQTGFKSQAVVAMRETRPDLLQLALDFMYQGEVLVPSASLQDFMDFAEDMQIRGLRRDPGLPNATQNSVERNNNMNTSSLPATTTTTTTTTRTTNGPTAVVPQAKKIRTQEQASTANAAIIANETQKEDMSEEEFEDESFMNMKDEFMPEAEFKHDTTTAPAFVPPDISTEGVYRGKCSLGTIIVNSVMHSEHGC</sequence>
<dbReference type="PANTHER" id="PTHR23110:SF109">
    <property type="entry name" value="FI07618P-RELATED"/>
    <property type="match status" value="1"/>
</dbReference>
<evidence type="ECO:0000313" key="5">
    <source>
        <dbReference type="Proteomes" id="UP000678499"/>
    </source>
</evidence>
<accession>A0A7R9GEW4</accession>
<evidence type="ECO:0000256" key="1">
    <source>
        <dbReference type="ARBA" id="ARBA00023242"/>
    </source>
</evidence>
<dbReference type="InterPro" id="IPR051095">
    <property type="entry name" value="Dros_DevTransReg"/>
</dbReference>
<dbReference type="GO" id="GO:0006357">
    <property type="term" value="P:regulation of transcription by RNA polymerase II"/>
    <property type="evidence" value="ECO:0007669"/>
    <property type="project" value="TreeGrafter"/>
</dbReference>
<keyword evidence="5" id="KW-1185">Reference proteome</keyword>
<dbReference type="GO" id="GO:0005634">
    <property type="term" value="C:nucleus"/>
    <property type="evidence" value="ECO:0007669"/>
    <property type="project" value="TreeGrafter"/>
</dbReference>
<feature type="compositionally biased region" description="Low complexity" evidence="2">
    <location>
        <begin position="161"/>
        <end position="172"/>
    </location>
</feature>
<evidence type="ECO:0000313" key="4">
    <source>
        <dbReference type="EMBL" id="CAD7280018.1"/>
    </source>
</evidence>
<organism evidence="4">
    <name type="scientific">Notodromas monacha</name>
    <dbReference type="NCBI Taxonomy" id="399045"/>
    <lineage>
        <taxon>Eukaryota</taxon>
        <taxon>Metazoa</taxon>
        <taxon>Ecdysozoa</taxon>
        <taxon>Arthropoda</taxon>
        <taxon>Crustacea</taxon>
        <taxon>Oligostraca</taxon>
        <taxon>Ostracoda</taxon>
        <taxon>Podocopa</taxon>
        <taxon>Podocopida</taxon>
        <taxon>Cypridocopina</taxon>
        <taxon>Cypridoidea</taxon>
        <taxon>Cyprididae</taxon>
        <taxon>Notodromas</taxon>
    </lineage>
</organism>
<dbReference type="AlphaFoldDB" id="A0A7R9GEW4"/>
<evidence type="ECO:0000259" key="3">
    <source>
        <dbReference type="PROSITE" id="PS50097"/>
    </source>
</evidence>
<dbReference type="SUPFAM" id="SSF54695">
    <property type="entry name" value="POZ domain"/>
    <property type="match status" value="1"/>
</dbReference>
<dbReference type="EMBL" id="CAJPEX010001895">
    <property type="protein sequence ID" value="CAG0920170.1"/>
    <property type="molecule type" value="Genomic_DNA"/>
</dbReference>
<dbReference type="Proteomes" id="UP000678499">
    <property type="component" value="Unassembled WGS sequence"/>
</dbReference>
<dbReference type="Gene3D" id="3.30.710.10">
    <property type="entry name" value="Potassium Channel Kv1.1, Chain A"/>
    <property type="match status" value="1"/>
</dbReference>
<dbReference type="Pfam" id="PF00651">
    <property type="entry name" value="BTB"/>
    <property type="match status" value="1"/>
</dbReference>
<feature type="domain" description="BTB" evidence="3">
    <location>
        <begin position="45"/>
        <end position="115"/>
    </location>
</feature>